<dbReference type="InterPro" id="IPR010730">
    <property type="entry name" value="HET"/>
</dbReference>
<reference evidence="3" key="1">
    <citation type="journal article" date="2021" name="BMC Genomics">
        <title>Chromosome-level genome assembly and manually-curated proteome of model necrotroph Parastagonospora nodorum Sn15 reveals a genome-wide trove of candidate effector homologs, and redundancy of virulence-related functions within an accessory chromosome.</title>
        <authorList>
            <person name="Bertazzoni S."/>
            <person name="Jones D.A.B."/>
            <person name="Phan H.T."/>
            <person name="Tan K.-C."/>
            <person name="Hane J.K."/>
        </authorList>
    </citation>
    <scope>NUCLEOTIDE SEQUENCE [LARGE SCALE GENOMIC DNA]</scope>
    <source>
        <strain evidence="3">SN15 / ATCC MYA-4574 / FGSC 10173)</strain>
    </source>
</reference>
<dbReference type="EMBL" id="CP069032">
    <property type="protein sequence ID" value="QRD00138.1"/>
    <property type="molecule type" value="Genomic_DNA"/>
</dbReference>
<dbReference type="VEuPathDB" id="FungiDB:JI435_070400"/>
<dbReference type="PANTHER" id="PTHR24148">
    <property type="entry name" value="ANKYRIN REPEAT DOMAIN-CONTAINING PROTEIN 39 HOMOLOG-RELATED"/>
    <property type="match status" value="1"/>
</dbReference>
<keyword evidence="3" id="KW-1185">Reference proteome</keyword>
<dbReference type="RefSeq" id="XP_001797395.1">
    <property type="nucleotide sequence ID" value="XM_001797343.1"/>
</dbReference>
<organism evidence="2 3">
    <name type="scientific">Phaeosphaeria nodorum (strain SN15 / ATCC MYA-4574 / FGSC 10173)</name>
    <name type="common">Glume blotch fungus</name>
    <name type="synonym">Parastagonospora nodorum</name>
    <dbReference type="NCBI Taxonomy" id="321614"/>
    <lineage>
        <taxon>Eukaryota</taxon>
        <taxon>Fungi</taxon>
        <taxon>Dikarya</taxon>
        <taxon>Ascomycota</taxon>
        <taxon>Pezizomycotina</taxon>
        <taxon>Dothideomycetes</taxon>
        <taxon>Pleosporomycetidae</taxon>
        <taxon>Pleosporales</taxon>
        <taxon>Pleosporineae</taxon>
        <taxon>Phaeosphaeriaceae</taxon>
        <taxon>Parastagonospora</taxon>
    </lineage>
</organism>
<proteinExistence type="predicted"/>
<feature type="domain" description="Heterokaryon incompatibility" evidence="1">
    <location>
        <begin position="56"/>
        <end position="201"/>
    </location>
</feature>
<protein>
    <recommendedName>
        <fullName evidence="1">Heterokaryon incompatibility domain-containing protein</fullName>
    </recommendedName>
</protein>
<dbReference type="OrthoDB" id="2157530at2759"/>
<dbReference type="PANTHER" id="PTHR24148:SF82">
    <property type="entry name" value="HETEROKARYON INCOMPATIBILITY DOMAIN-CONTAINING PROTEIN"/>
    <property type="match status" value="1"/>
</dbReference>
<dbReference type="Pfam" id="PF26639">
    <property type="entry name" value="Het-6_barrel"/>
    <property type="match status" value="1"/>
</dbReference>
<dbReference type="KEGG" id="pno:SNOG_07040"/>
<dbReference type="InterPro" id="IPR052895">
    <property type="entry name" value="HetReg/Transcr_Mod"/>
</dbReference>
<evidence type="ECO:0000259" key="1">
    <source>
        <dbReference type="Pfam" id="PF06985"/>
    </source>
</evidence>
<evidence type="ECO:0000313" key="2">
    <source>
        <dbReference type="EMBL" id="QRD00138.1"/>
    </source>
</evidence>
<dbReference type="AlphaFoldDB" id="A0A7U2I5J0"/>
<name>A0A7U2I5J0_PHANO</name>
<dbReference type="OMA" id="HEECHIF"/>
<sequence length="604" mass="69585">MSSRFSTILPSIVQLAYRPVNSVNGEIRLVELAPGQNDEPFCFSIHTKQLHETVEYEALSYVWGKDACRRRVLVNGVPLPITENLDRALRRLRYSDRSRMLWIDTLCINQGDMQERSDQVQHMAMIYKSAKEVIIWLGEWTDSNGCPDPEKCRLCILHMYSSDELSLKAPPNTLDICSHPFEHFFEICRLPWFYRVWTIQEFILSTSDPIAQIGSDSVRLSHLLDLVLDIEQLLNFHKEELSSSVYAALEKEVSDVTHKLCALRYLRTNEHSRLFYSCLFTSRIAMATDPRDKIFGLLGICEFRHSEPITASYNKTVQQVFTYATFIAIQERLAFPFFHFALHPPSGVAKIAGMPSWAIDFSLPSRLFALREERYSHLPQEIGYLHEFEMFERRDNIMFRWDPIWSTMSLRVSEDGGTLFTHGRFVGTVAASFQNIAKVKDPWSGWNLEDDWKRIHQFYTTFMRPKNISLVQLIKALSLRLWPDEMEEVMRKELVKSGTPNFSRLNGNDLKQRTLLVTEEGHVGVSYHYDPVGIQANDILVCILGIQVPFVLRPVPDTLTYTIINVAYVPGCGDDILCASKDLGEELGWSDFSYEEGSKEYAIV</sequence>
<gene>
    <name evidence="2" type="ORF">JI435_070400</name>
</gene>
<dbReference type="Pfam" id="PF06985">
    <property type="entry name" value="HET"/>
    <property type="match status" value="1"/>
</dbReference>
<accession>A0A7U2I5J0</accession>
<dbReference type="Proteomes" id="UP000663193">
    <property type="component" value="Chromosome 10"/>
</dbReference>
<evidence type="ECO:0000313" key="3">
    <source>
        <dbReference type="Proteomes" id="UP000663193"/>
    </source>
</evidence>